<feature type="transmembrane region" description="Helical" evidence="1">
    <location>
        <begin position="265"/>
        <end position="288"/>
    </location>
</feature>
<feature type="transmembrane region" description="Helical" evidence="1">
    <location>
        <begin position="371"/>
        <end position="390"/>
    </location>
</feature>
<dbReference type="Proteomes" id="UP000683360">
    <property type="component" value="Unassembled WGS sequence"/>
</dbReference>
<feature type="transmembrane region" description="Helical" evidence="1">
    <location>
        <begin position="187"/>
        <end position="207"/>
    </location>
</feature>
<sequence>MVNQGKLVVEVVQIAMLSGGALLLISVFYGVFKLRRIKSGRDCTDSHVVCWCSPLLISVFYGVFKLRENQGKLVVEVVQANHVIWWCSPPTDISILPKNQGKLVVEVVQIAMLSGGALVLLISVFYGLFKLRENQKIESKGKLVVELCRCKHPCYLDGTPLTLQYLYSMVYLDEGESKARGESKGKLVVEVVQIAMLSGGALLLPQYQYSVVLSNMGESKGESVSGRSCTSHVVCWCSPPVSVFYGVFKLRESKIESKGKLVVEVVQIAMLSGSALVPTDISILWCVFKLRRIKRENQKVLVVEASSKVSCLVLLISVGVFKEENTCGICQIELSGGALILLISVFYGIYKLRENQKENQLILEVEAPPDNMLSGGALILTPISILWFLFKLRRISRRAPPDNMVVQLLPLTTFDSPIV</sequence>
<keyword evidence="1" id="KW-0812">Transmembrane</keyword>
<accession>A0A8S3S2S2</accession>
<dbReference type="AlphaFoldDB" id="A0A8S3S2S2"/>
<dbReference type="EMBL" id="CAJPWZ010001427">
    <property type="protein sequence ID" value="CAG2214866.1"/>
    <property type="molecule type" value="Genomic_DNA"/>
</dbReference>
<feature type="transmembrane region" description="Helical" evidence="1">
    <location>
        <begin position="107"/>
        <end position="129"/>
    </location>
</feature>
<gene>
    <name evidence="2" type="ORF">MEDL_28654</name>
</gene>
<proteinExistence type="predicted"/>
<keyword evidence="3" id="KW-1185">Reference proteome</keyword>
<protein>
    <submittedName>
        <fullName evidence="2">Uncharacterized protein</fullName>
    </submittedName>
</protein>
<name>A0A8S3S2S2_MYTED</name>
<reference evidence="2" key="1">
    <citation type="submission" date="2021-03" db="EMBL/GenBank/DDBJ databases">
        <authorList>
            <person name="Bekaert M."/>
        </authorList>
    </citation>
    <scope>NUCLEOTIDE SEQUENCE</scope>
</reference>
<feature type="transmembrane region" description="Helical" evidence="1">
    <location>
        <begin position="44"/>
        <end position="64"/>
    </location>
</feature>
<organism evidence="2 3">
    <name type="scientific">Mytilus edulis</name>
    <name type="common">Blue mussel</name>
    <dbReference type="NCBI Taxonomy" id="6550"/>
    <lineage>
        <taxon>Eukaryota</taxon>
        <taxon>Metazoa</taxon>
        <taxon>Spiralia</taxon>
        <taxon>Lophotrochozoa</taxon>
        <taxon>Mollusca</taxon>
        <taxon>Bivalvia</taxon>
        <taxon>Autobranchia</taxon>
        <taxon>Pteriomorphia</taxon>
        <taxon>Mytilida</taxon>
        <taxon>Mytiloidea</taxon>
        <taxon>Mytilidae</taxon>
        <taxon>Mytilinae</taxon>
        <taxon>Mytilus</taxon>
    </lineage>
</organism>
<evidence type="ECO:0000313" key="2">
    <source>
        <dbReference type="EMBL" id="CAG2214866.1"/>
    </source>
</evidence>
<feature type="transmembrane region" description="Helical" evidence="1">
    <location>
        <begin position="12"/>
        <end position="32"/>
    </location>
</feature>
<feature type="transmembrane region" description="Helical" evidence="1">
    <location>
        <begin position="332"/>
        <end position="350"/>
    </location>
</feature>
<evidence type="ECO:0000313" key="3">
    <source>
        <dbReference type="Proteomes" id="UP000683360"/>
    </source>
</evidence>
<comment type="caution">
    <text evidence="2">The sequence shown here is derived from an EMBL/GenBank/DDBJ whole genome shotgun (WGS) entry which is preliminary data.</text>
</comment>
<keyword evidence="1" id="KW-1133">Transmembrane helix</keyword>
<evidence type="ECO:0000256" key="1">
    <source>
        <dbReference type="SAM" id="Phobius"/>
    </source>
</evidence>
<keyword evidence="1" id="KW-0472">Membrane</keyword>